<organism evidence="4 5">
    <name type="scientific">Trujillonella endophytica</name>
    <dbReference type="NCBI Taxonomy" id="673521"/>
    <lineage>
        <taxon>Bacteria</taxon>
        <taxon>Bacillati</taxon>
        <taxon>Actinomycetota</taxon>
        <taxon>Actinomycetes</taxon>
        <taxon>Geodermatophilales</taxon>
        <taxon>Geodermatophilaceae</taxon>
        <taxon>Trujillonella</taxon>
    </lineage>
</organism>
<reference evidence="5" key="1">
    <citation type="submission" date="2016-10" db="EMBL/GenBank/DDBJ databases">
        <authorList>
            <person name="Varghese N."/>
            <person name="Submissions S."/>
        </authorList>
    </citation>
    <scope>NUCLEOTIDE SEQUENCE [LARGE SCALE GENOMIC DNA]</scope>
    <source>
        <strain evidence="5">DSM 45413</strain>
    </source>
</reference>
<protein>
    <submittedName>
        <fullName evidence="4">Competence protein ComEA</fullName>
    </submittedName>
</protein>
<feature type="domain" description="Helix-hairpin-helix DNA-binding motif class 1" evidence="3">
    <location>
        <begin position="272"/>
        <end position="291"/>
    </location>
</feature>
<evidence type="ECO:0000256" key="1">
    <source>
        <dbReference type="SAM" id="MobiDB-lite"/>
    </source>
</evidence>
<dbReference type="InterPro" id="IPR010994">
    <property type="entry name" value="RuvA_2-like"/>
</dbReference>
<dbReference type="Pfam" id="PF10531">
    <property type="entry name" value="SLBB"/>
    <property type="match status" value="1"/>
</dbReference>
<feature type="transmembrane region" description="Helical" evidence="2">
    <location>
        <begin position="100"/>
        <end position="118"/>
    </location>
</feature>
<sequence>MRLSSRRVDDADLIRARLRVLLDEGRRTGGWLPDELPGVDDCALPATRPPPAAAGRPEARVDEEPVDEESAREALPAGLGRHRAPGPAVRIAPGRRSVRGLLLAALLGAVLLVAWTWLDRPRAEPVGDRFGAAATAEPAAAPAAAAPSVGTAAETAPTVTVAVVGQVVRPGLVELPQGSRVADAVAAAGGLLPGADPAVVNLAAVLADGQQIAVGVPGAAAAPGAAPPAAAGRVPLNSATAAQLDALPGIGPVLAQRIVDHRDEHGPFTAVEQLEDVPGIGPATFDDLAGLVAV</sequence>
<keyword evidence="5" id="KW-1185">Reference proteome</keyword>
<dbReference type="InterPro" id="IPR051675">
    <property type="entry name" value="Endo/Exo/Phosphatase_dom_1"/>
</dbReference>
<keyword evidence="2" id="KW-1133">Transmembrane helix</keyword>
<evidence type="ECO:0000313" key="5">
    <source>
        <dbReference type="Proteomes" id="UP000198960"/>
    </source>
</evidence>
<dbReference type="InterPro" id="IPR003583">
    <property type="entry name" value="Hlx-hairpin-Hlx_DNA-bd_motif"/>
</dbReference>
<dbReference type="AlphaFoldDB" id="A0A1H8QYR2"/>
<name>A0A1H8QYR2_9ACTN</name>
<dbReference type="Gene3D" id="1.10.150.320">
    <property type="entry name" value="Photosystem II 12 kDa extrinsic protein"/>
    <property type="match status" value="1"/>
</dbReference>
<evidence type="ECO:0000256" key="2">
    <source>
        <dbReference type="SAM" id="Phobius"/>
    </source>
</evidence>
<dbReference type="Pfam" id="PF12836">
    <property type="entry name" value="HHH_3"/>
    <property type="match status" value="1"/>
</dbReference>
<dbReference type="PANTHER" id="PTHR21180:SF32">
    <property type="entry name" value="ENDONUCLEASE_EXONUCLEASE_PHOSPHATASE FAMILY DOMAIN-CONTAINING PROTEIN 1"/>
    <property type="match status" value="1"/>
</dbReference>
<dbReference type="STRING" id="673521.SAMN05660991_00872"/>
<dbReference type="SMART" id="SM00278">
    <property type="entry name" value="HhH1"/>
    <property type="match status" value="2"/>
</dbReference>
<proteinExistence type="predicted"/>
<evidence type="ECO:0000313" key="4">
    <source>
        <dbReference type="EMBL" id="SEO58994.1"/>
    </source>
</evidence>
<dbReference type="Proteomes" id="UP000198960">
    <property type="component" value="Unassembled WGS sequence"/>
</dbReference>
<dbReference type="OrthoDB" id="9758724at2"/>
<feature type="domain" description="Helix-hairpin-helix DNA-binding motif class 1" evidence="3">
    <location>
        <begin position="242"/>
        <end position="261"/>
    </location>
</feature>
<dbReference type="PANTHER" id="PTHR21180">
    <property type="entry name" value="ENDONUCLEASE/EXONUCLEASE/PHOSPHATASE FAMILY DOMAIN-CONTAINING PROTEIN 1"/>
    <property type="match status" value="1"/>
</dbReference>
<keyword evidence="2" id="KW-0812">Transmembrane</keyword>
<gene>
    <name evidence="4" type="ORF">SAMN05660991_00872</name>
</gene>
<dbReference type="Gene3D" id="3.10.560.10">
    <property type="entry name" value="Outer membrane lipoprotein wza domain like"/>
    <property type="match status" value="1"/>
</dbReference>
<keyword evidence="2" id="KW-0472">Membrane</keyword>
<accession>A0A1H8QYR2</accession>
<dbReference type="SUPFAM" id="SSF47781">
    <property type="entry name" value="RuvA domain 2-like"/>
    <property type="match status" value="1"/>
</dbReference>
<dbReference type="GO" id="GO:0006281">
    <property type="term" value="P:DNA repair"/>
    <property type="evidence" value="ECO:0007669"/>
    <property type="project" value="InterPro"/>
</dbReference>
<dbReference type="InterPro" id="IPR019554">
    <property type="entry name" value="Soluble_ligand-bd"/>
</dbReference>
<dbReference type="GO" id="GO:0015627">
    <property type="term" value="C:type II protein secretion system complex"/>
    <property type="evidence" value="ECO:0007669"/>
    <property type="project" value="TreeGrafter"/>
</dbReference>
<feature type="region of interest" description="Disordered" evidence="1">
    <location>
        <begin position="32"/>
        <end position="72"/>
    </location>
</feature>
<dbReference type="GO" id="GO:0015628">
    <property type="term" value="P:protein secretion by the type II secretion system"/>
    <property type="evidence" value="ECO:0007669"/>
    <property type="project" value="TreeGrafter"/>
</dbReference>
<dbReference type="EMBL" id="FOEE01000002">
    <property type="protein sequence ID" value="SEO58994.1"/>
    <property type="molecule type" value="Genomic_DNA"/>
</dbReference>
<dbReference type="RefSeq" id="WP_091940525.1">
    <property type="nucleotide sequence ID" value="NZ_FOEE01000002.1"/>
</dbReference>
<evidence type="ECO:0000259" key="3">
    <source>
        <dbReference type="SMART" id="SM00278"/>
    </source>
</evidence>
<dbReference type="GO" id="GO:0003677">
    <property type="term" value="F:DNA binding"/>
    <property type="evidence" value="ECO:0007669"/>
    <property type="project" value="InterPro"/>
</dbReference>